<dbReference type="SUPFAM" id="SSF52540">
    <property type="entry name" value="P-loop containing nucleoside triphosphate hydrolases"/>
    <property type="match status" value="1"/>
</dbReference>
<dbReference type="CDD" id="cd00544">
    <property type="entry name" value="CobU"/>
    <property type="match status" value="1"/>
</dbReference>
<dbReference type="EC" id="2.7.1.156" evidence="14"/>
<dbReference type="InterPro" id="IPR027417">
    <property type="entry name" value="P-loop_NTPase"/>
</dbReference>
<dbReference type="UniPathway" id="UPA00148">
    <property type="reaction ID" value="UER00236"/>
</dbReference>
<dbReference type="RefSeq" id="WP_173532217.1">
    <property type="nucleotide sequence ID" value="NZ_CP054143.1"/>
</dbReference>
<dbReference type="Gene3D" id="3.40.50.300">
    <property type="entry name" value="P-loop containing nucleotide triphosphate hydrolases"/>
    <property type="match status" value="1"/>
</dbReference>
<evidence type="ECO:0000256" key="8">
    <source>
        <dbReference type="ARBA" id="ARBA00022573"/>
    </source>
</evidence>
<organism evidence="17 18">
    <name type="scientific">Deefgea piscis</name>
    <dbReference type="NCBI Taxonomy" id="2739061"/>
    <lineage>
        <taxon>Bacteria</taxon>
        <taxon>Pseudomonadati</taxon>
        <taxon>Pseudomonadota</taxon>
        <taxon>Betaproteobacteria</taxon>
        <taxon>Neisseriales</taxon>
        <taxon>Chitinibacteraceae</taxon>
        <taxon>Deefgea</taxon>
    </lineage>
</organism>
<dbReference type="GO" id="GO:0043752">
    <property type="term" value="F:adenosylcobinamide kinase activity"/>
    <property type="evidence" value="ECO:0007669"/>
    <property type="project" value="UniProtKB-EC"/>
</dbReference>
<reference evidence="17 18" key="1">
    <citation type="submission" date="2020-05" db="EMBL/GenBank/DDBJ databases">
        <title>Complete genome sequence of Deefgea sp. D17.</title>
        <authorList>
            <person name="Bae J.-W."/>
            <person name="Han J.E."/>
        </authorList>
    </citation>
    <scope>NUCLEOTIDE SEQUENCE [LARGE SCALE GENOMIC DNA]</scope>
    <source>
        <strain evidence="17 18">D17</strain>
    </source>
</reference>
<dbReference type="PANTHER" id="PTHR34848">
    <property type="match status" value="1"/>
</dbReference>
<protein>
    <recommendedName>
        <fullName evidence="14">Bifunctional adenosylcobalamin biosynthesis protein</fullName>
        <ecNumber evidence="14">2.7.1.156</ecNumber>
        <ecNumber evidence="14">2.7.7.62</ecNumber>
    </recommendedName>
</protein>
<dbReference type="GO" id="GO:0008820">
    <property type="term" value="F:cobinamide phosphate guanylyltransferase activity"/>
    <property type="evidence" value="ECO:0007669"/>
    <property type="project" value="UniProtKB-UniRule"/>
</dbReference>
<dbReference type="EMBL" id="CP054143">
    <property type="protein sequence ID" value="QKJ65708.1"/>
    <property type="molecule type" value="Genomic_DNA"/>
</dbReference>
<comment type="pathway">
    <text evidence="6 14">Cofactor biosynthesis; adenosylcobalamin biosynthesis; adenosylcobalamin from cob(II)yrinate a,c-diamide: step 5/7.</text>
</comment>
<keyword evidence="9 14" id="KW-0808">Transferase</keyword>
<evidence type="ECO:0000256" key="10">
    <source>
        <dbReference type="ARBA" id="ARBA00022741"/>
    </source>
</evidence>
<comment type="catalytic activity">
    <reaction evidence="2 14">
        <text>adenosylcob(III)inamide phosphate + GTP + H(+) = adenosylcob(III)inamide-GDP + diphosphate</text>
        <dbReference type="Rhea" id="RHEA:22712"/>
        <dbReference type="ChEBI" id="CHEBI:15378"/>
        <dbReference type="ChEBI" id="CHEBI:33019"/>
        <dbReference type="ChEBI" id="CHEBI:37565"/>
        <dbReference type="ChEBI" id="CHEBI:58502"/>
        <dbReference type="ChEBI" id="CHEBI:60487"/>
        <dbReference type="EC" id="2.7.7.62"/>
    </reaction>
</comment>
<keyword evidence="13 14" id="KW-0342">GTP-binding</keyword>
<keyword evidence="12 14" id="KW-0067">ATP-binding</keyword>
<dbReference type="PIRSF" id="PIRSF006135">
    <property type="entry name" value="CobU"/>
    <property type="match status" value="1"/>
</dbReference>
<evidence type="ECO:0000256" key="5">
    <source>
        <dbReference type="ARBA" id="ARBA00004692"/>
    </source>
</evidence>
<feature type="binding site" evidence="16">
    <location>
        <begin position="33"/>
        <end position="35"/>
    </location>
    <ligand>
        <name>GTP</name>
        <dbReference type="ChEBI" id="CHEBI:37565"/>
    </ligand>
</feature>
<keyword evidence="10 14" id="KW-0547">Nucleotide-binding</keyword>
<evidence type="ECO:0000256" key="12">
    <source>
        <dbReference type="ARBA" id="ARBA00022840"/>
    </source>
</evidence>
<feature type="binding site" evidence="16">
    <location>
        <position position="79"/>
    </location>
    <ligand>
        <name>GTP</name>
        <dbReference type="ChEBI" id="CHEBI:37565"/>
    </ligand>
</feature>
<dbReference type="InterPro" id="IPR003203">
    <property type="entry name" value="CobU/CobP"/>
</dbReference>
<evidence type="ECO:0000256" key="7">
    <source>
        <dbReference type="ARBA" id="ARBA00007490"/>
    </source>
</evidence>
<dbReference type="PANTHER" id="PTHR34848:SF1">
    <property type="entry name" value="BIFUNCTIONAL ADENOSYLCOBALAMIN BIOSYNTHESIS PROTEIN COBU"/>
    <property type="match status" value="1"/>
</dbReference>
<evidence type="ECO:0000256" key="15">
    <source>
        <dbReference type="PIRSR" id="PIRSR006135-1"/>
    </source>
</evidence>
<keyword evidence="8 14" id="KW-0169">Cobalamin biosynthesis</keyword>
<accession>A0A6M8SNF2</accession>
<feature type="active site" description="GMP-histidine intermediate" evidence="15">
    <location>
        <position position="49"/>
    </location>
</feature>
<evidence type="ECO:0000256" key="1">
    <source>
        <dbReference type="ARBA" id="ARBA00000312"/>
    </source>
</evidence>
<dbReference type="GO" id="GO:0009236">
    <property type="term" value="P:cobalamin biosynthetic process"/>
    <property type="evidence" value="ECO:0007669"/>
    <property type="project" value="UniProtKB-UniRule"/>
</dbReference>
<evidence type="ECO:0000313" key="18">
    <source>
        <dbReference type="Proteomes" id="UP000504844"/>
    </source>
</evidence>
<name>A0A6M8SNF2_9NEIS</name>
<keyword evidence="18" id="KW-1185">Reference proteome</keyword>
<proteinExistence type="inferred from homology"/>
<sequence length="175" mass="19344">MQLILISGGQKSGKSRYAEQRALALSTRPAYLATSRVWDDDFAQRIARHQAQRDARWVNLEQEIDLAAHGFSGEVMVLDCITLWLTNLFTDCAYDGDATLLEAQIRWAAFAACTPQTVIAVGNEIGWSLHAETQMGRHFVDLHGSFMQWVAAQAVEVVLMVAGLPLLVKAPSSKE</sequence>
<comment type="function">
    <text evidence="4 14">Catalyzes ATP-dependent phosphorylation of adenosylcobinamide and addition of GMP to adenosylcobinamide phosphate.</text>
</comment>
<evidence type="ECO:0000256" key="6">
    <source>
        <dbReference type="ARBA" id="ARBA00005159"/>
    </source>
</evidence>
<evidence type="ECO:0000256" key="4">
    <source>
        <dbReference type="ARBA" id="ARBA00003889"/>
    </source>
</evidence>
<comment type="catalytic activity">
    <reaction evidence="3">
        <text>adenosylcob(III)inamide + GTP = adenosylcob(III)inamide phosphate + GDP + H(+)</text>
        <dbReference type="Rhea" id="RHEA:15765"/>
        <dbReference type="ChEBI" id="CHEBI:2480"/>
        <dbReference type="ChEBI" id="CHEBI:15378"/>
        <dbReference type="ChEBI" id="CHEBI:37565"/>
        <dbReference type="ChEBI" id="CHEBI:58189"/>
        <dbReference type="ChEBI" id="CHEBI:58502"/>
        <dbReference type="EC" id="2.7.1.156"/>
    </reaction>
</comment>
<comment type="similarity">
    <text evidence="7 14">Belongs to the CobU/CobP family.</text>
</comment>
<dbReference type="AlphaFoldDB" id="A0A6M8SNF2"/>
<feature type="binding site" evidence="16">
    <location>
        <begin position="8"/>
        <end position="15"/>
    </location>
    <ligand>
        <name>GTP</name>
        <dbReference type="ChEBI" id="CHEBI:37565"/>
    </ligand>
</feature>
<evidence type="ECO:0000256" key="9">
    <source>
        <dbReference type="ARBA" id="ARBA00022679"/>
    </source>
</evidence>
<evidence type="ECO:0000256" key="14">
    <source>
        <dbReference type="PIRNR" id="PIRNR006135"/>
    </source>
</evidence>
<dbReference type="GO" id="GO:0005525">
    <property type="term" value="F:GTP binding"/>
    <property type="evidence" value="ECO:0007669"/>
    <property type="project" value="UniProtKB-UniRule"/>
</dbReference>
<dbReference type="GO" id="GO:0005524">
    <property type="term" value="F:ATP binding"/>
    <property type="evidence" value="ECO:0007669"/>
    <property type="project" value="UniProtKB-UniRule"/>
</dbReference>
<evidence type="ECO:0000256" key="13">
    <source>
        <dbReference type="ARBA" id="ARBA00023134"/>
    </source>
</evidence>
<evidence type="ECO:0000256" key="2">
    <source>
        <dbReference type="ARBA" id="ARBA00000711"/>
    </source>
</evidence>
<gene>
    <name evidence="17" type="ORF">HQN60_02605</name>
</gene>
<dbReference type="KEGG" id="dee:HQN60_02605"/>
<dbReference type="Proteomes" id="UP000504844">
    <property type="component" value="Chromosome"/>
</dbReference>
<comment type="catalytic activity">
    <reaction evidence="1 14">
        <text>adenosylcob(III)inamide + ATP = adenosylcob(III)inamide phosphate + ADP + H(+)</text>
        <dbReference type="Rhea" id="RHEA:15769"/>
        <dbReference type="ChEBI" id="CHEBI:2480"/>
        <dbReference type="ChEBI" id="CHEBI:15378"/>
        <dbReference type="ChEBI" id="CHEBI:30616"/>
        <dbReference type="ChEBI" id="CHEBI:58502"/>
        <dbReference type="ChEBI" id="CHEBI:456216"/>
        <dbReference type="EC" id="2.7.1.156"/>
    </reaction>
</comment>
<evidence type="ECO:0000256" key="11">
    <source>
        <dbReference type="ARBA" id="ARBA00022777"/>
    </source>
</evidence>
<comment type="pathway">
    <text evidence="5 14">Cofactor biosynthesis; adenosylcobalamin biosynthesis; adenosylcobalamin from cob(II)yrinate a,c-diamide: step 6/7.</text>
</comment>
<evidence type="ECO:0000256" key="16">
    <source>
        <dbReference type="PIRSR" id="PIRSR006135-2"/>
    </source>
</evidence>
<dbReference type="Pfam" id="PF02283">
    <property type="entry name" value="CobU"/>
    <property type="match status" value="1"/>
</dbReference>
<keyword evidence="17" id="KW-0548">Nucleotidyltransferase</keyword>
<evidence type="ECO:0000313" key="17">
    <source>
        <dbReference type="EMBL" id="QKJ65708.1"/>
    </source>
</evidence>
<dbReference type="EC" id="2.7.7.62" evidence="14"/>
<feature type="binding site" evidence="16">
    <location>
        <position position="61"/>
    </location>
    <ligand>
        <name>GTP</name>
        <dbReference type="ChEBI" id="CHEBI:37565"/>
    </ligand>
</feature>
<keyword evidence="11 14" id="KW-0418">Kinase</keyword>
<evidence type="ECO:0000256" key="3">
    <source>
        <dbReference type="ARBA" id="ARBA00001522"/>
    </source>
</evidence>